<dbReference type="Proteomes" id="UP000052068">
    <property type="component" value="Unassembled WGS sequence"/>
</dbReference>
<name>A0ABR5CRL4_9HYPH</name>
<proteinExistence type="predicted"/>
<organism evidence="1 2">
    <name type="scientific">Rhizobium nepotum 39/7</name>
    <dbReference type="NCBI Taxonomy" id="1368418"/>
    <lineage>
        <taxon>Bacteria</taxon>
        <taxon>Pseudomonadati</taxon>
        <taxon>Pseudomonadota</taxon>
        <taxon>Alphaproteobacteria</taxon>
        <taxon>Hyphomicrobiales</taxon>
        <taxon>Rhizobiaceae</taxon>
        <taxon>Rhizobium/Agrobacterium group</taxon>
        <taxon>Rhizobium</taxon>
    </lineage>
</organism>
<dbReference type="EMBL" id="JWJH01000011">
    <property type="protein sequence ID" value="KJF67420.1"/>
    <property type="molecule type" value="Genomic_DNA"/>
</dbReference>
<gene>
    <name evidence="1" type="ORF">RS75_13180</name>
</gene>
<evidence type="ECO:0000313" key="2">
    <source>
        <dbReference type="Proteomes" id="UP000052068"/>
    </source>
</evidence>
<evidence type="ECO:0008006" key="3">
    <source>
        <dbReference type="Google" id="ProtNLM"/>
    </source>
</evidence>
<protein>
    <recommendedName>
        <fullName evidence="3">MarR family transcriptional regulator</fullName>
    </recommendedName>
</protein>
<reference evidence="1 2" key="1">
    <citation type="submission" date="2015-03" db="EMBL/GenBank/DDBJ databases">
        <title>Draft Genome Sequences of Agrobacterium nepotum Strain 39/7T (= CFBP 7436T = LMG 26435T) and Agrobacterium sp. Strain KFB 330 (= CFBP 8308 = LMG 28674).</title>
        <authorList>
            <person name="Kuzmanovic N."/>
            <person name="Pulawska J."/>
            <person name="Obradovic A."/>
        </authorList>
    </citation>
    <scope>NUCLEOTIDE SEQUENCE [LARGE SCALE GENOMIC DNA]</scope>
    <source>
        <strain evidence="1 2">39/7</strain>
    </source>
</reference>
<keyword evidence="2" id="KW-1185">Reference proteome</keyword>
<dbReference type="RefSeq" id="WP_045021099.1">
    <property type="nucleotide sequence ID" value="NZ_JWJH01000011.1"/>
</dbReference>
<comment type="caution">
    <text evidence="1">The sequence shown here is derived from an EMBL/GenBank/DDBJ whole genome shotgun (WGS) entry which is preliminary data.</text>
</comment>
<evidence type="ECO:0000313" key="1">
    <source>
        <dbReference type="EMBL" id="KJF67420.1"/>
    </source>
</evidence>
<accession>A0ABR5CRL4</accession>
<sequence length="129" mass="14275">MRQASLMPLVDPTWLNVLRAEAAKPKRSKKDIGDELGVSRTAISLLCAGKYSAGMNKVQARIAHKVMALYGQQVWCPHVRDAIAPGTCKSHREAPMAKSDPAKLKQWLACRSCPQNPENQKEPEVRDVV</sequence>